<gene>
    <name evidence="10" type="ORF">E4U42_006087</name>
</gene>
<comment type="subcellular location">
    <subcellularLocation>
        <location evidence="1">Endoplasmic reticulum membrane</location>
        <topology evidence="1">Multi-pass membrane protein</topology>
    </subcellularLocation>
</comment>
<feature type="signal peptide" evidence="8">
    <location>
        <begin position="1"/>
        <end position="21"/>
    </location>
</feature>
<feature type="domain" description="Ribophorin II C-terminal" evidence="9">
    <location>
        <begin position="176"/>
        <end position="279"/>
    </location>
</feature>
<feature type="transmembrane region" description="Helical" evidence="7">
    <location>
        <begin position="229"/>
        <end position="247"/>
    </location>
</feature>
<evidence type="ECO:0000256" key="5">
    <source>
        <dbReference type="ARBA" id="ARBA00022989"/>
    </source>
</evidence>
<dbReference type="OrthoDB" id="432292at2759"/>
<keyword evidence="3 8" id="KW-0732">Signal</keyword>
<organism evidence="10 11">
    <name type="scientific">Claviceps africana</name>
    <dbReference type="NCBI Taxonomy" id="83212"/>
    <lineage>
        <taxon>Eukaryota</taxon>
        <taxon>Fungi</taxon>
        <taxon>Dikarya</taxon>
        <taxon>Ascomycota</taxon>
        <taxon>Pezizomycotina</taxon>
        <taxon>Sordariomycetes</taxon>
        <taxon>Hypocreomycetidae</taxon>
        <taxon>Hypocreales</taxon>
        <taxon>Clavicipitaceae</taxon>
        <taxon>Claviceps</taxon>
    </lineage>
</organism>
<evidence type="ECO:0000313" key="10">
    <source>
        <dbReference type="EMBL" id="KAG5920726.1"/>
    </source>
</evidence>
<dbReference type="Proteomes" id="UP000811619">
    <property type="component" value="Unassembled WGS sequence"/>
</dbReference>
<reference evidence="10" key="1">
    <citation type="journal article" date="2020" name="bioRxiv">
        <title>Whole genome comparisons of ergot fungi reveals the divergence and evolution of species within the genus Claviceps are the result of varying mechanisms driving genome evolution and host range expansion.</title>
        <authorList>
            <person name="Wyka S.A."/>
            <person name="Mondo S.J."/>
            <person name="Liu M."/>
            <person name="Dettman J."/>
            <person name="Nalam V."/>
            <person name="Broders K.D."/>
        </authorList>
    </citation>
    <scope>NUCLEOTIDE SEQUENCE</scope>
    <source>
        <strain evidence="10">CCC 489</strain>
    </source>
</reference>
<feature type="chain" id="PRO_5044268011" description="Ribophorin II C-terminal domain-containing protein" evidence="8">
    <location>
        <begin position="22"/>
        <end position="284"/>
    </location>
</feature>
<dbReference type="UniPathway" id="UPA00378"/>
<dbReference type="EMBL" id="SRPY01000596">
    <property type="protein sequence ID" value="KAG5920726.1"/>
    <property type="molecule type" value="Genomic_DNA"/>
</dbReference>
<keyword evidence="6 7" id="KW-0472">Membrane</keyword>
<accession>A0A8K0J316</accession>
<keyword evidence="2 7" id="KW-0812">Transmembrane</keyword>
<evidence type="ECO:0000256" key="1">
    <source>
        <dbReference type="ARBA" id="ARBA00004477"/>
    </source>
</evidence>
<sequence length="284" mass="29604">MRISVTSAAVALAGHAALVAASAWTFSDGSVSVGKTADKVVETFADGNRVKTVLALGHEDTLRVALTIKEGSKAKRPHQAFLVVREAASGLEAPFPLSVKASGKAVLQISQKDLPIQLLSSPSPLQASLVIGSTGSTKGSVAPVFDMEIKTDPVHPVQSPAAPLRYGKLPEIHHTFRPDPKNPPKVVSLVFALAVLATVPALFAGWTVLGGNICHAKQAMSTAPISHGLFFGSVVAMEGVFFLYYSAWNLFQTLPAVGLVGAVAVLSGTKALGEVQGRRLAGER</sequence>
<feature type="transmembrane region" description="Helical" evidence="7">
    <location>
        <begin position="186"/>
        <end position="209"/>
    </location>
</feature>
<evidence type="ECO:0000259" key="9">
    <source>
        <dbReference type="Pfam" id="PF25147"/>
    </source>
</evidence>
<keyword evidence="5 7" id="KW-1133">Transmembrane helix</keyword>
<evidence type="ECO:0000256" key="8">
    <source>
        <dbReference type="SAM" id="SignalP"/>
    </source>
</evidence>
<dbReference type="GO" id="GO:0006487">
    <property type="term" value="P:protein N-linked glycosylation"/>
    <property type="evidence" value="ECO:0007669"/>
    <property type="project" value="TreeGrafter"/>
</dbReference>
<proteinExistence type="predicted"/>
<evidence type="ECO:0000256" key="7">
    <source>
        <dbReference type="SAM" id="Phobius"/>
    </source>
</evidence>
<protein>
    <recommendedName>
        <fullName evidence="9">Ribophorin II C-terminal domain-containing protein</fullName>
    </recommendedName>
</protein>
<keyword evidence="11" id="KW-1185">Reference proteome</keyword>
<dbReference type="GO" id="GO:0008250">
    <property type="term" value="C:oligosaccharyltransferase complex"/>
    <property type="evidence" value="ECO:0007669"/>
    <property type="project" value="InterPro"/>
</dbReference>
<evidence type="ECO:0000313" key="11">
    <source>
        <dbReference type="Proteomes" id="UP000811619"/>
    </source>
</evidence>
<evidence type="ECO:0000256" key="2">
    <source>
        <dbReference type="ARBA" id="ARBA00022692"/>
    </source>
</evidence>
<name>A0A8K0J316_9HYPO</name>
<evidence type="ECO:0000256" key="3">
    <source>
        <dbReference type="ARBA" id="ARBA00022729"/>
    </source>
</evidence>
<dbReference type="InterPro" id="IPR056790">
    <property type="entry name" value="Ribophorin_II_C"/>
</dbReference>
<dbReference type="InterPro" id="IPR008814">
    <property type="entry name" value="Swp1"/>
</dbReference>
<dbReference type="PANTHER" id="PTHR12640">
    <property type="entry name" value="RIBOPHORIN II"/>
    <property type="match status" value="1"/>
</dbReference>
<evidence type="ECO:0000256" key="4">
    <source>
        <dbReference type="ARBA" id="ARBA00022824"/>
    </source>
</evidence>
<comment type="caution">
    <text evidence="10">The sequence shown here is derived from an EMBL/GenBank/DDBJ whole genome shotgun (WGS) entry which is preliminary data.</text>
</comment>
<dbReference type="PANTHER" id="PTHR12640:SF0">
    <property type="entry name" value="DOLICHYL-DIPHOSPHOOLIGOSACCHARIDE--PROTEIN GLYCOSYLTRANSFERASE SUBUNIT 2"/>
    <property type="match status" value="1"/>
</dbReference>
<dbReference type="AlphaFoldDB" id="A0A8K0J316"/>
<evidence type="ECO:0000256" key="6">
    <source>
        <dbReference type="ARBA" id="ARBA00023136"/>
    </source>
</evidence>
<keyword evidence="4" id="KW-0256">Endoplasmic reticulum</keyword>
<dbReference type="Pfam" id="PF25147">
    <property type="entry name" value="Ribophorin_II_C"/>
    <property type="match status" value="1"/>
</dbReference>